<dbReference type="GeneID" id="97904248"/>
<gene>
    <name evidence="1" type="ORF">V2J18_07865</name>
</gene>
<dbReference type="RefSeq" id="WP_191822881.1">
    <property type="nucleotide sequence ID" value="NZ_JBANDL010000002.1"/>
</dbReference>
<proteinExistence type="predicted"/>
<organism evidence="1 2">
    <name type="scientific">Lysobacter firmicutimachus</name>
    <dbReference type="NCBI Taxonomy" id="1792846"/>
    <lineage>
        <taxon>Bacteria</taxon>
        <taxon>Pseudomonadati</taxon>
        <taxon>Pseudomonadota</taxon>
        <taxon>Gammaproteobacteria</taxon>
        <taxon>Lysobacterales</taxon>
        <taxon>Lysobacteraceae</taxon>
        <taxon>Lysobacter</taxon>
    </lineage>
</organism>
<comment type="caution">
    <text evidence="1">The sequence shown here is derived from an EMBL/GenBank/DDBJ whole genome shotgun (WGS) entry which is preliminary data.</text>
</comment>
<protein>
    <submittedName>
        <fullName evidence="1">Uncharacterized protein</fullName>
    </submittedName>
</protein>
<evidence type="ECO:0000313" key="2">
    <source>
        <dbReference type="Proteomes" id="UP001387215"/>
    </source>
</evidence>
<accession>A0ABU8D2B4</accession>
<dbReference type="EMBL" id="JBANDL010000002">
    <property type="protein sequence ID" value="MEI2454595.1"/>
    <property type="molecule type" value="Genomic_DNA"/>
</dbReference>
<sequence>MSRTPDIDAGQVWVARKRRTRTPSRRVVAAINGRICYSAGGDVTRWCRLRAFLVWLRRYNAVRTDPRRRRALSACWRGA</sequence>
<evidence type="ECO:0000313" key="1">
    <source>
        <dbReference type="EMBL" id="MEI2454595.1"/>
    </source>
</evidence>
<reference evidence="1 2" key="1">
    <citation type="submission" date="2024-02" db="EMBL/GenBank/DDBJ databases">
        <title>Lysobacter Genome Sequencing and Mining.</title>
        <authorList>
            <person name="Bierman J."/>
            <person name="Walker M.C."/>
        </authorList>
    </citation>
    <scope>NUCLEOTIDE SEQUENCE [LARGE SCALE GENOMIC DNA]</scope>
    <source>
        <strain evidence="1 2">PB6250</strain>
    </source>
</reference>
<name>A0ABU8D2B4_9GAMM</name>
<keyword evidence="2" id="KW-1185">Reference proteome</keyword>
<dbReference type="Proteomes" id="UP001387215">
    <property type="component" value="Unassembled WGS sequence"/>
</dbReference>